<feature type="binding site" evidence="5">
    <location>
        <position position="165"/>
    </location>
    <ligand>
        <name>AMP</name>
        <dbReference type="ChEBI" id="CHEBI:456215"/>
    </ligand>
</feature>
<evidence type="ECO:0000256" key="7">
    <source>
        <dbReference type="RuleBase" id="RU003331"/>
    </source>
</evidence>
<evidence type="ECO:0000313" key="9">
    <source>
        <dbReference type="EMBL" id="AEG43465.1"/>
    </source>
</evidence>
<dbReference type="Pfam" id="PF00406">
    <property type="entry name" value="ADK"/>
    <property type="match status" value="1"/>
</dbReference>
<dbReference type="GO" id="GO:0044209">
    <property type="term" value="P:AMP salvage"/>
    <property type="evidence" value="ECO:0007669"/>
    <property type="project" value="UniProtKB-UniRule"/>
</dbReference>
<feature type="binding site" evidence="5">
    <location>
        <position position="159"/>
    </location>
    <ligand>
        <name>ATP</name>
        <dbReference type="ChEBI" id="CHEBI:30616"/>
    </ligand>
</feature>
<evidence type="ECO:0000256" key="1">
    <source>
        <dbReference type="ARBA" id="ARBA00022679"/>
    </source>
</evidence>
<evidence type="ECO:0000256" key="8">
    <source>
        <dbReference type="SAM" id="MobiDB-lite"/>
    </source>
</evidence>
<feature type="binding site" evidence="5">
    <location>
        <begin position="42"/>
        <end position="47"/>
    </location>
    <ligand>
        <name>ATP</name>
        <dbReference type="ChEBI" id="CHEBI:30616"/>
    </ligand>
</feature>
<evidence type="ECO:0000256" key="5">
    <source>
        <dbReference type="HAMAP-Rule" id="MF_00235"/>
    </source>
</evidence>
<comment type="pathway">
    <text evidence="5">Purine metabolism; AMP biosynthesis via salvage pathway; AMP from ADP: step 1/1.</text>
</comment>
<dbReference type="KEGG" id="iva:Isova_0678"/>
<keyword evidence="2 5" id="KW-0545">Nucleotide biosynthesis</keyword>
<comment type="domain">
    <text evidence="5">Consists of three domains, a large central CORE domain and two small peripheral domains, NMPbind and LID, which undergo movements during catalysis. The LID domain closes over the site of phosphoryl transfer upon ATP binding. Assembling and dissambling the active center during each catalytic cycle provides an effective means to prevent ATP hydrolysis.</text>
</comment>
<feature type="binding site" evidence="5">
    <location>
        <begin position="117"/>
        <end position="120"/>
    </location>
    <ligand>
        <name>AMP</name>
        <dbReference type="ChEBI" id="CHEBI:456215"/>
    </ligand>
</feature>
<feature type="binding site" evidence="5">
    <location>
        <position position="63"/>
    </location>
    <ligand>
        <name>AMP</name>
        <dbReference type="ChEBI" id="CHEBI:456215"/>
    </ligand>
</feature>
<dbReference type="SUPFAM" id="SSF52540">
    <property type="entry name" value="P-loop containing nucleoside triphosphate hydrolases"/>
    <property type="match status" value="1"/>
</dbReference>
<feature type="region of interest" description="NMP" evidence="5">
    <location>
        <begin position="62"/>
        <end position="91"/>
    </location>
</feature>
<feature type="binding site" evidence="5">
    <location>
        <position position="204"/>
    </location>
    <ligand>
        <name>ATP</name>
        <dbReference type="ChEBI" id="CHEBI:30616"/>
    </ligand>
</feature>
<keyword evidence="5" id="KW-0963">Cytoplasm</keyword>
<comment type="catalytic activity">
    <reaction evidence="5 7">
        <text>AMP + ATP = 2 ADP</text>
        <dbReference type="Rhea" id="RHEA:12973"/>
        <dbReference type="ChEBI" id="CHEBI:30616"/>
        <dbReference type="ChEBI" id="CHEBI:456215"/>
        <dbReference type="ChEBI" id="CHEBI:456216"/>
        <dbReference type="EC" id="2.7.4.3"/>
    </reaction>
</comment>
<comment type="subunit">
    <text evidence="5 7">Monomer.</text>
</comment>
<dbReference type="NCBIfam" id="NF011104">
    <property type="entry name" value="PRK14531.1"/>
    <property type="match status" value="1"/>
</dbReference>
<accession>F6FWC1</accession>
<dbReference type="NCBIfam" id="NF001381">
    <property type="entry name" value="PRK00279.1-3"/>
    <property type="match status" value="1"/>
</dbReference>
<gene>
    <name evidence="5" type="primary">adk</name>
    <name evidence="9" type="ordered locus">Isova_0678</name>
</gene>
<dbReference type="UniPathway" id="UPA00588">
    <property type="reaction ID" value="UER00649"/>
</dbReference>
<comment type="function">
    <text evidence="5">Catalyzes the reversible transfer of the terminal phosphate group between ATP and AMP. Plays an important role in cellular energy homeostasis and in adenine nucleotide metabolism.</text>
</comment>
<dbReference type="STRING" id="743718.Isova_0678"/>
<keyword evidence="3 5" id="KW-0547">Nucleotide-binding</keyword>
<comment type="similarity">
    <text evidence="5 6">Belongs to the adenylate kinase family.</text>
</comment>
<feature type="region of interest" description="Disordered" evidence="8">
    <location>
        <begin position="1"/>
        <end position="29"/>
    </location>
</feature>
<dbReference type="InterPro" id="IPR000850">
    <property type="entry name" value="Adenylat/UMP-CMP_kin"/>
</dbReference>
<evidence type="ECO:0000313" key="10">
    <source>
        <dbReference type="Proteomes" id="UP000009236"/>
    </source>
</evidence>
<protein>
    <recommendedName>
        <fullName evidence="5 7">Adenylate kinase</fullName>
        <shortName evidence="5">AK</shortName>
        <ecNumber evidence="5 7">2.7.4.3</ecNumber>
    </recommendedName>
    <alternativeName>
        <fullName evidence="5">ATP-AMP transphosphorylase</fullName>
    </alternativeName>
    <alternativeName>
        <fullName evidence="5">ATP:AMP phosphotransferase</fullName>
    </alternativeName>
    <alternativeName>
        <fullName evidence="5">Adenylate monophosphate kinase</fullName>
    </alternativeName>
</protein>
<dbReference type="GO" id="GO:0005737">
    <property type="term" value="C:cytoplasm"/>
    <property type="evidence" value="ECO:0007669"/>
    <property type="project" value="UniProtKB-SubCell"/>
</dbReference>
<keyword evidence="4 5" id="KW-0418">Kinase</keyword>
<feature type="binding site" evidence="5">
    <location>
        <position position="176"/>
    </location>
    <ligand>
        <name>AMP</name>
        <dbReference type="ChEBI" id="CHEBI:456215"/>
    </ligand>
</feature>
<dbReference type="InterPro" id="IPR033690">
    <property type="entry name" value="Adenylat_kinase_CS"/>
</dbReference>
<comment type="subcellular location">
    <subcellularLocation>
        <location evidence="5 7">Cytoplasm</location>
    </subcellularLocation>
</comment>
<keyword evidence="1 5" id="KW-0808">Transferase</keyword>
<feature type="binding site" evidence="5">
    <location>
        <position position="124"/>
    </location>
    <ligand>
        <name>AMP</name>
        <dbReference type="ChEBI" id="CHEBI:456215"/>
    </ligand>
</feature>
<feature type="binding site" evidence="5">
    <location>
        <position position="68"/>
    </location>
    <ligand>
        <name>AMP</name>
        <dbReference type="ChEBI" id="CHEBI:456215"/>
    </ligand>
</feature>
<evidence type="ECO:0000256" key="4">
    <source>
        <dbReference type="ARBA" id="ARBA00022777"/>
    </source>
</evidence>
<dbReference type="GO" id="GO:0004017">
    <property type="term" value="F:AMP kinase activity"/>
    <property type="evidence" value="ECO:0007669"/>
    <property type="project" value="UniProtKB-UniRule"/>
</dbReference>
<reference evidence="9 10" key="1">
    <citation type="submission" date="2011-05" db="EMBL/GenBank/DDBJ databases">
        <title>Complete sequence of Isoptericola variabilis 225.</title>
        <authorList>
            <consortium name="US DOE Joint Genome Institute"/>
            <person name="Lucas S."/>
            <person name="Han J."/>
            <person name="Lapidus A."/>
            <person name="Cheng J.-F."/>
            <person name="Goodwin L."/>
            <person name="Pitluck S."/>
            <person name="Peters L."/>
            <person name="Mikhailova N."/>
            <person name="Zeytun A."/>
            <person name="Han C."/>
            <person name="Tapia R."/>
            <person name="Land M."/>
            <person name="Hauser L."/>
            <person name="Kyrpides N."/>
            <person name="Ivanova N."/>
            <person name="Pagani I."/>
            <person name="Siebers A."/>
            <person name="Allgaier M."/>
            <person name="Thelen M."/>
            <person name="Hugenholtz P."/>
            <person name="Gladden J."/>
            <person name="Woyke T."/>
        </authorList>
    </citation>
    <scope>NUCLEOTIDE SEQUENCE [LARGE SCALE GENOMIC DNA]</scope>
    <source>
        <strain evidence="10">225</strain>
    </source>
</reference>
<feature type="compositionally biased region" description="Low complexity" evidence="8">
    <location>
        <begin position="1"/>
        <end position="17"/>
    </location>
</feature>
<organism evidence="10">
    <name type="scientific">Isoptericola variabilis (strain 225)</name>
    <dbReference type="NCBI Taxonomy" id="743718"/>
    <lineage>
        <taxon>Bacteria</taxon>
        <taxon>Bacillati</taxon>
        <taxon>Actinomycetota</taxon>
        <taxon>Actinomycetes</taxon>
        <taxon>Micrococcales</taxon>
        <taxon>Promicromonosporaceae</taxon>
        <taxon>Isoptericola</taxon>
    </lineage>
</organism>
<dbReference type="InterPro" id="IPR027417">
    <property type="entry name" value="P-loop_NTPase"/>
</dbReference>
<dbReference type="AlphaFoldDB" id="F6FWC1"/>
<dbReference type="NCBIfam" id="NF011105">
    <property type="entry name" value="PRK14532.1"/>
    <property type="match status" value="1"/>
</dbReference>
<dbReference type="PROSITE" id="PS00113">
    <property type="entry name" value="ADENYLATE_KINASE"/>
    <property type="match status" value="1"/>
</dbReference>
<dbReference type="Proteomes" id="UP000009236">
    <property type="component" value="Chromosome"/>
</dbReference>
<dbReference type="PANTHER" id="PTHR23359">
    <property type="entry name" value="NUCLEOTIDE KINASE"/>
    <property type="match status" value="1"/>
</dbReference>
<feature type="binding site" evidence="5">
    <location>
        <begin position="89"/>
        <end position="91"/>
    </location>
    <ligand>
        <name>AMP</name>
        <dbReference type="ChEBI" id="CHEBI:456215"/>
    </ligand>
</feature>
<evidence type="ECO:0000256" key="3">
    <source>
        <dbReference type="ARBA" id="ARBA00022741"/>
    </source>
</evidence>
<evidence type="ECO:0000256" key="6">
    <source>
        <dbReference type="RuleBase" id="RU003330"/>
    </source>
</evidence>
<name>F6FWC1_ISOV2</name>
<dbReference type="CDD" id="cd01428">
    <property type="entry name" value="ADK"/>
    <property type="match status" value="1"/>
</dbReference>
<dbReference type="GO" id="GO:0005524">
    <property type="term" value="F:ATP binding"/>
    <property type="evidence" value="ECO:0007669"/>
    <property type="project" value="UniProtKB-UniRule"/>
</dbReference>
<keyword evidence="10" id="KW-1185">Reference proteome</keyword>
<dbReference type="EC" id="2.7.4.3" evidence="5 7"/>
<dbReference type="EMBL" id="CP002810">
    <property type="protein sequence ID" value="AEG43465.1"/>
    <property type="molecule type" value="Genomic_DNA"/>
</dbReference>
<dbReference type="NCBIfam" id="NF011100">
    <property type="entry name" value="PRK14527.1"/>
    <property type="match status" value="1"/>
</dbReference>
<dbReference type="PRINTS" id="PR00094">
    <property type="entry name" value="ADENYLTKNASE"/>
</dbReference>
<evidence type="ECO:0000256" key="2">
    <source>
        <dbReference type="ARBA" id="ARBA00022727"/>
    </source>
</evidence>
<dbReference type="HAMAP" id="MF_00235">
    <property type="entry name" value="Adenylate_kinase_Adk"/>
    <property type="match status" value="1"/>
</dbReference>
<dbReference type="Gene3D" id="3.40.50.300">
    <property type="entry name" value="P-loop containing nucleotide triphosphate hydrolases"/>
    <property type="match status" value="1"/>
</dbReference>
<dbReference type="HOGENOM" id="CLU_032354_4_1_11"/>
<dbReference type="eggNOG" id="COG0563">
    <property type="taxonomic scope" value="Bacteria"/>
</dbReference>
<proteinExistence type="inferred from homology"/>
<sequence length="222" mass="23886">MTETTGTTAAAPTTTPTTRRELHGTPGAEARVTRLVIMGPQGAGKGTQAARLAELFGIPAISTGDIFRANIKEGTELGRQAQEYSAKGELVPDEITDAMVRDRLSADDVKSGFLLDGYPRNAHQVEALDQILADMGWELDGVIELTADRDELLARIAKRAEVEGREDDTPEAIARRLDIYDEQTAPLTAAYAERGLLARVDGIGEIDEVTDRIVEALATQLG</sequence>
<comment type="caution">
    <text evidence="5">Lacks conserved residue(s) required for the propagation of feature annotation.</text>
</comment>
<keyword evidence="5 7" id="KW-0067">ATP-binding</keyword>